<comment type="subunit">
    <text evidence="2 4">Monomer. Interacts with PqqE.</text>
</comment>
<protein>
    <recommendedName>
        <fullName evidence="4">PqqA binding protein</fullName>
    </recommendedName>
    <alternativeName>
        <fullName evidence="4">Coenzyme PQQ synthesis protein D</fullName>
    </alternativeName>
    <alternativeName>
        <fullName evidence="4">Pyrroloquinoline quinone biosynthesis protein D</fullName>
    </alternativeName>
</protein>
<dbReference type="GO" id="GO:0048038">
    <property type="term" value="F:quinone binding"/>
    <property type="evidence" value="ECO:0007669"/>
    <property type="project" value="InterPro"/>
</dbReference>
<keyword evidence="3 4" id="KW-0884">PQQ biosynthesis</keyword>
<dbReference type="NCBIfam" id="TIGR03859">
    <property type="entry name" value="PQQ_PqqD"/>
    <property type="match status" value="1"/>
</dbReference>
<dbReference type="InterPro" id="IPR041881">
    <property type="entry name" value="PqqD_sf"/>
</dbReference>
<dbReference type="UniPathway" id="UPA00539"/>
<comment type="caution">
    <text evidence="5">The sequence shown here is derived from an EMBL/GenBank/DDBJ whole genome shotgun (WGS) entry which is preliminary data.</text>
</comment>
<accession>A0A2T1KET2</accession>
<dbReference type="InterPro" id="IPR008792">
    <property type="entry name" value="PQQD"/>
</dbReference>
<name>A0A2T1KET2_9GAMM</name>
<comment type="similarity">
    <text evidence="4">Belongs to the PqqD family.</text>
</comment>
<dbReference type="Proteomes" id="UP000238385">
    <property type="component" value="Unassembled WGS sequence"/>
</dbReference>
<evidence type="ECO:0000256" key="1">
    <source>
        <dbReference type="ARBA" id="ARBA00004886"/>
    </source>
</evidence>
<comment type="pathway">
    <text evidence="1 4">Cofactor biosynthesis; pyrroloquinoline quinone biosynthesis.</text>
</comment>
<dbReference type="EMBL" id="PXNN01000011">
    <property type="protein sequence ID" value="PSF08636.1"/>
    <property type="molecule type" value="Genomic_DNA"/>
</dbReference>
<dbReference type="GO" id="GO:0018189">
    <property type="term" value="P:pyrroloquinoline quinone biosynthetic process"/>
    <property type="evidence" value="ECO:0007669"/>
    <property type="project" value="UniProtKB-UniRule"/>
</dbReference>
<keyword evidence="6" id="KW-1185">Reference proteome</keyword>
<evidence type="ECO:0000256" key="4">
    <source>
        <dbReference type="HAMAP-Rule" id="MF_00655"/>
    </source>
</evidence>
<dbReference type="InterPro" id="IPR022479">
    <property type="entry name" value="PqqD_bac"/>
</dbReference>
<dbReference type="OrthoDB" id="7356791at2"/>
<evidence type="ECO:0000313" key="6">
    <source>
        <dbReference type="Proteomes" id="UP000238385"/>
    </source>
</evidence>
<evidence type="ECO:0000256" key="3">
    <source>
        <dbReference type="ARBA" id="ARBA00022905"/>
    </source>
</evidence>
<proteinExistence type="inferred from homology"/>
<dbReference type="AlphaFoldDB" id="A0A2T1KET2"/>
<organism evidence="5 6">
    <name type="scientific">Marinobacter halophilus</name>
    <dbReference type="NCBI Taxonomy" id="1323740"/>
    <lineage>
        <taxon>Bacteria</taxon>
        <taxon>Pseudomonadati</taxon>
        <taxon>Pseudomonadota</taxon>
        <taxon>Gammaproteobacteria</taxon>
        <taxon>Pseudomonadales</taxon>
        <taxon>Marinobacteraceae</taxon>
        <taxon>Marinobacter</taxon>
    </lineage>
</organism>
<comment type="function">
    <text evidence="4">Functions as a PqqA binding protein and presents PqqA to PqqE, in the pyrroloquinoline quinone (PQQ) biosynthetic pathway.</text>
</comment>
<evidence type="ECO:0000256" key="2">
    <source>
        <dbReference type="ARBA" id="ARBA00011741"/>
    </source>
</evidence>
<sequence length="87" mass="9885">MEQIPRLRRGFRFQWEPVQNSHVLLYPEGMVKLNDSAGAILAEVDGARSVQLIIASLEQKYPEAGPLAADVEAFLAEAIRQHWIEWL</sequence>
<dbReference type="Pfam" id="PF05402">
    <property type="entry name" value="PqqD"/>
    <property type="match status" value="1"/>
</dbReference>
<dbReference type="NCBIfam" id="NF002535">
    <property type="entry name" value="PRK02079.1"/>
    <property type="match status" value="1"/>
</dbReference>
<dbReference type="HAMAP" id="MF_00655">
    <property type="entry name" value="PQQ_syn_PqqD"/>
    <property type="match status" value="1"/>
</dbReference>
<gene>
    <name evidence="4" type="primary">pqqD</name>
    <name evidence="5" type="ORF">C7H08_08145</name>
</gene>
<dbReference type="Gene3D" id="1.10.10.1150">
    <property type="entry name" value="Coenzyme PQQ synthesis protein D (PqqD)"/>
    <property type="match status" value="1"/>
</dbReference>
<evidence type="ECO:0000313" key="5">
    <source>
        <dbReference type="EMBL" id="PSF08636.1"/>
    </source>
</evidence>
<reference evidence="5 6" key="1">
    <citation type="submission" date="2018-03" db="EMBL/GenBank/DDBJ databases">
        <title>Marinobacter brunus sp. nov., a marine bacterium of Gamma-proteobacteria isolated from the surface seawater of the South China Sea.</title>
        <authorList>
            <person name="Cheng H."/>
            <person name="Wu Y.-H."/>
            <person name="Xamxidin M."/>
            <person name="Xu X.-W."/>
        </authorList>
    </citation>
    <scope>NUCLEOTIDE SEQUENCE [LARGE SCALE GENOMIC DNA]</scope>
    <source>
        <strain evidence="5 6">JCM 30472</strain>
    </source>
</reference>